<sequence length="154" mass="17329">MATRFSSRFLPTSAKQTISSAFSRHHSSHLLTTPTSRTSSLVWLRPLIAVAADLRHFSPTASTVEGFVTRQMSEGEPTRDEIIDSFIKTLAMEFEDARADQFNAAIGDCKNPRPSDGGLLMMLAREEFMIRHALMTVIRVFLILKDTFNETIKH</sequence>
<proteinExistence type="predicted"/>
<evidence type="ECO:0000313" key="2">
    <source>
        <dbReference type="Proteomes" id="UP001642360"/>
    </source>
</evidence>
<name>A0ABC8RTK8_9AQUA</name>
<accession>A0ABC8RTK8</accession>
<organism evidence="1 2">
    <name type="scientific">Ilex paraguariensis</name>
    <name type="common">yerba mate</name>
    <dbReference type="NCBI Taxonomy" id="185542"/>
    <lineage>
        <taxon>Eukaryota</taxon>
        <taxon>Viridiplantae</taxon>
        <taxon>Streptophyta</taxon>
        <taxon>Embryophyta</taxon>
        <taxon>Tracheophyta</taxon>
        <taxon>Spermatophyta</taxon>
        <taxon>Magnoliopsida</taxon>
        <taxon>eudicotyledons</taxon>
        <taxon>Gunneridae</taxon>
        <taxon>Pentapetalae</taxon>
        <taxon>asterids</taxon>
        <taxon>campanulids</taxon>
        <taxon>Aquifoliales</taxon>
        <taxon>Aquifoliaceae</taxon>
        <taxon>Ilex</taxon>
    </lineage>
</organism>
<evidence type="ECO:0000313" key="1">
    <source>
        <dbReference type="EMBL" id="CAK9147812.1"/>
    </source>
</evidence>
<dbReference type="Proteomes" id="UP001642360">
    <property type="component" value="Unassembled WGS sequence"/>
</dbReference>
<keyword evidence="2" id="KW-1185">Reference proteome</keyword>
<reference evidence="1 2" key="1">
    <citation type="submission" date="2024-02" db="EMBL/GenBank/DDBJ databases">
        <authorList>
            <person name="Vignale AGUSTIN F."/>
            <person name="Sosa J E."/>
            <person name="Modenutti C."/>
        </authorList>
    </citation>
    <scope>NUCLEOTIDE SEQUENCE [LARGE SCALE GENOMIC DNA]</scope>
</reference>
<dbReference type="AlphaFoldDB" id="A0ABC8RTK8"/>
<comment type="caution">
    <text evidence="1">The sequence shown here is derived from an EMBL/GenBank/DDBJ whole genome shotgun (WGS) entry which is preliminary data.</text>
</comment>
<protein>
    <submittedName>
        <fullName evidence="1">Uncharacterized protein</fullName>
    </submittedName>
</protein>
<gene>
    <name evidence="1" type="ORF">ILEXP_LOCUS15753</name>
</gene>
<dbReference type="EMBL" id="CAUOFW020001724">
    <property type="protein sequence ID" value="CAK9147812.1"/>
    <property type="molecule type" value="Genomic_DNA"/>
</dbReference>